<feature type="chain" id="PRO_5017674372" evidence="6">
    <location>
        <begin position="26"/>
        <end position="295"/>
    </location>
</feature>
<comment type="similarity">
    <text evidence="2">Belongs to the MipA/OmpV family.</text>
</comment>
<keyword evidence="5" id="KW-0998">Cell outer membrane</keyword>
<keyword evidence="3 6" id="KW-0732">Signal</keyword>
<gene>
    <name evidence="7" type="ORF">DXX94_07310</name>
</gene>
<dbReference type="PANTHER" id="PTHR38776:SF1">
    <property type="entry name" value="MLTA-INTERACTING PROTEIN-RELATED"/>
    <property type="match status" value="1"/>
</dbReference>
<keyword evidence="4" id="KW-0472">Membrane</keyword>
<evidence type="ECO:0000256" key="6">
    <source>
        <dbReference type="SAM" id="SignalP"/>
    </source>
</evidence>
<comment type="subcellular location">
    <subcellularLocation>
        <location evidence="1">Cell outer membrane</location>
    </subcellularLocation>
</comment>
<evidence type="ECO:0000256" key="3">
    <source>
        <dbReference type="ARBA" id="ARBA00022729"/>
    </source>
</evidence>
<dbReference type="RefSeq" id="WP_116014860.1">
    <property type="nucleotide sequence ID" value="NZ_QUOT01000001.1"/>
</dbReference>
<dbReference type="AlphaFoldDB" id="A0A3E0U0N4"/>
<organism evidence="7 8">
    <name type="scientific">Thalassotalea euphylliae</name>
    <dbReference type="NCBI Taxonomy" id="1655234"/>
    <lineage>
        <taxon>Bacteria</taxon>
        <taxon>Pseudomonadati</taxon>
        <taxon>Pseudomonadota</taxon>
        <taxon>Gammaproteobacteria</taxon>
        <taxon>Alteromonadales</taxon>
        <taxon>Colwelliaceae</taxon>
        <taxon>Thalassotalea</taxon>
    </lineage>
</organism>
<name>A0A3E0U0N4_9GAMM</name>
<proteinExistence type="inferred from homology"/>
<evidence type="ECO:0000256" key="5">
    <source>
        <dbReference type="ARBA" id="ARBA00023237"/>
    </source>
</evidence>
<accession>A0A3E0U0N4</accession>
<evidence type="ECO:0000256" key="4">
    <source>
        <dbReference type="ARBA" id="ARBA00023136"/>
    </source>
</evidence>
<dbReference type="EMBL" id="QUOT01000001">
    <property type="protein sequence ID" value="REL30531.1"/>
    <property type="molecule type" value="Genomic_DNA"/>
</dbReference>
<evidence type="ECO:0000313" key="7">
    <source>
        <dbReference type="EMBL" id="REL30531.1"/>
    </source>
</evidence>
<evidence type="ECO:0000256" key="2">
    <source>
        <dbReference type="ARBA" id="ARBA00005722"/>
    </source>
</evidence>
<feature type="signal peptide" evidence="6">
    <location>
        <begin position="1"/>
        <end position="25"/>
    </location>
</feature>
<evidence type="ECO:0000313" key="8">
    <source>
        <dbReference type="Proteomes" id="UP000256899"/>
    </source>
</evidence>
<dbReference type="Pfam" id="PF06629">
    <property type="entry name" value="MipA"/>
    <property type="match status" value="1"/>
</dbReference>
<reference evidence="8" key="1">
    <citation type="submission" date="2018-08" db="EMBL/GenBank/DDBJ databases">
        <title>Thalassotalea euphylliae genome.</title>
        <authorList>
            <person name="Summers S."/>
            <person name="Rice S.A."/>
            <person name="Freckelton M.L."/>
            <person name="Nedved B.T."/>
            <person name="Hadfield M.G."/>
        </authorList>
    </citation>
    <scope>NUCLEOTIDE SEQUENCE [LARGE SCALE GENOMIC DNA]</scope>
    <source>
        <strain evidence="8">H3</strain>
    </source>
</reference>
<dbReference type="InterPro" id="IPR010583">
    <property type="entry name" value="MipA"/>
</dbReference>
<dbReference type="Proteomes" id="UP000256899">
    <property type="component" value="Unassembled WGS sequence"/>
</dbReference>
<dbReference type="GO" id="GO:0009279">
    <property type="term" value="C:cell outer membrane"/>
    <property type="evidence" value="ECO:0007669"/>
    <property type="project" value="UniProtKB-SubCell"/>
</dbReference>
<comment type="caution">
    <text evidence="7">The sequence shown here is derived from an EMBL/GenBank/DDBJ whole genome shotgun (WGS) entry which is preliminary data.</text>
</comment>
<keyword evidence="8" id="KW-1185">Reference proteome</keyword>
<sequence length="295" mass="33023">MKKNLYNLVLVLLAFVASYPHLVAAQTNQAFAVEQQAVQISTVNETSVQEASSSESHWELDLGLVTTYRNTLIDSIDEFHNTIELDAVISGGYYKDNFFAEVAPLSGRPFTIGHILYQSETRQVSVIAESLFFELSEDDQERGNLLDGIETRKASTEVGFEYFGIFRKFDVRMAVVHDALSRHHGTVASVDVSRPYFTRHAMFLPGISVAVYDDNATDYYYGVSAEEATSFRPEYRPGAAWVGRARLYVERPMDDDWSIIAAASVSLFSDNINDSPLVSGRDTVYSLSVGMLWTF</sequence>
<protein>
    <submittedName>
        <fullName evidence="7">MipA/OmpV family protein</fullName>
    </submittedName>
</protein>
<dbReference type="PANTHER" id="PTHR38776">
    <property type="entry name" value="MLTA-INTERACTING PROTEIN-RELATED"/>
    <property type="match status" value="1"/>
</dbReference>
<evidence type="ECO:0000256" key="1">
    <source>
        <dbReference type="ARBA" id="ARBA00004442"/>
    </source>
</evidence>